<dbReference type="InterPro" id="IPR015422">
    <property type="entry name" value="PyrdxlP-dep_Trfase_small"/>
</dbReference>
<dbReference type="EMBL" id="BPTR01000001">
    <property type="protein sequence ID" value="GJG28721.1"/>
    <property type="molecule type" value="Genomic_DNA"/>
</dbReference>
<evidence type="ECO:0000313" key="2">
    <source>
        <dbReference type="Proteomes" id="UP000887043"/>
    </source>
</evidence>
<sequence>MGAFYTVAKLPVEDAEDFCSWCLSDFRYKNETTGQQETIMMAPAAGFYSTPELGKNQVQLAYVLNKEALKRSLFLLEKALEQYITHQ</sequence>
<name>A0AA37MJK1_SEGBR</name>
<dbReference type="Proteomes" id="UP000887043">
    <property type="component" value="Unassembled WGS sequence"/>
</dbReference>
<proteinExistence type="predicted"/>
<dbReference type="AlphaFoldDB" id="A0AA37MJK1"/>
<evidence type="ECO:0000313" key="1">
    <source>
        <dbReference type="EMBL" id="GJG28721.1"/>
    </source>
</evidence>
<accession>A0AA37MJK1</accession>
<reference evidence="1" key="1">
    <citation type="submission" date="2021-08" db="EMBL/GenBank/DDBJ databases">
        <title>Prevotella lacticifex sp. nov., isolated from rumen of cow.</title>
        <authorList>
            <person name="Shinkai T."/>
            <person name="Ikeyama N."/>
            <person name="Kumagai M."/>
            <person name="Ohmori H."/>
            <person name="Sakamoto M."/>
            <person name="Ohkuma M."/>
            <person name="Mitsumori M."/>
        </authorList>
    </citation>
    <scope>NUCLEOTIDE SEQUENCE</scope>
    <source>
        <strain evidence="1">DSM 11371</strain>
    </source>
</reference>
<comment type="caution">
    <text evidence="1">The sequence shown here is derived from an EMBL/GenBank/DDBJ whole genome shotgun (WGS) entry which is preliminary data.</text>
</comment>
<gene>
    <name evidence="1" type="ORF">PRRU23_24210</name>
</gene>
<organism evidence="1 2">
    <name type="scientific">Segatella bryantii</name>
    <name type="common">Prevotella bryantii</name>
    <dbReference type="NCBI Taxonomy" id="77095"/>
    <lineage>
        <taxon>Bacteria</taxon>
        <taxon>Pseudomonadati</taxon>
        <taxon>Bacteroidota</taxon>
        <taxon>Bacteroidia</taxon>
        <taxon>Bacteroidales</taxon>
        <taxon>Prevotellaceae</taxon>
        <taxon>Segatella</taxon>
    </lineage>
</organism>
<protein>
    <recommendedName>
        <fullName evidence="3">Aspartate aminotransferase</fullName>
    </recommendedName>
</protein>
<dbReference type="Gene3D" id="3.90.1150.10">
    <property type="entry name" value="Aspartate Aminotransferase, domain 1"/>
    <property type="match status" value="1"/>
</dbReference>
<evidence type="ECO:0008006" key="3">
    <source>
        <dbReference type="Google" id="ProtNLM"/>
    </source>
</evidence>